<feature type="binding site" evidence="11">
    <location>
        <begin position="45"/>
        <end position="50"/>
    </location>
    <ligand>
        <name>substrate</name>
    </ligand>
</feature>
<evidence type="ECO:0000256" key="10">
    <source>
        <dbReference type="PIRSR" id="PIRSR610972-1"/>
    </source>
</evidence>
<gene>
    <name evidence="14" type="primary">pgmB</name>
    <name evidence="14" type="ORF">IRJ16_01045</name>
</gene>
<dbReference type="Gene3D" id="3.40.50.1000">
    <property type="entry name" value="HAD superfamily/HAD-like"/>
    <property type="match status" value="1"/>
</dbReference>
<keyword evidence="5 14" id="KW-0413">Isomerase</keyword>
<evidence type="ECO:0000256" key="1">
    <source>
        <dbReference type="ARBA" id="ARBA00006171"/>
    </source>
</evidence>
<dbReference type="InterPro" id="IPR023198">
    <property type="entry name" value="PGP-like_dom2"/>
</dbReference>
<keyword evidence="15" id="KW-1185">Reference proteome</keyword>
<name>A0A929KS25_9SPHI</name>
<dbReference type="InterPro" id="IPR023214">
    <property type="entry name" value="HAD_sf"/>
</dbReference>
<dbReference type="NCBIfam" id="TIGR02009">
    <property type="entry name" value="PGMB-YQAB-SF"/>
    <property type="match status" value="1"/>
</dbReference>
<dbReference type="GO" id="GO:0005975">
    <property type="term" value="P:carbohydrate metabolic process"/>
    <property type="evidence" value="ECO:0007669"/>
    <property type="project" value="InterPro"/>
</dbReference>
<sequence>MSKIKACIFDLDGVIVDTAVYHYQAWKRLANQLGFDFTEHDNEQLKGVSRVRSLEIILAIGGVTKAEAEREELATLKNTWYVDMIGKMTPDEILPGAKEFLIACRDAGLKTALGSASKNSMMILDKVGITDLFDAIVDGNKVSAAKPDPEVFIKGAAELGVEPSECVVFEDAIAGVEAGKNGGMKVVGIGQPEVLTKADIVLTGLDKMTLDLLDTL</sequence>
<evidence type="ECO:0000256" key="2">
    <source>
        <dbReference type="ARBA" id="ARBA00022553"/>
    </source>
</evidence>
<evidence type="ECO:0000256" key="8">
    <source>
        <dbReference type="ARBA" id="ARBA00044968"/>
    </source>
</evidence>
<dbReference type="EC" id="5.4.2.6" evidence="8"/>
<dbReference type="InterPro" id="IPR036412">
    <property type="entry name" value="HAD-like_sf"/>
</dbReference>
<comment type="similarity">
    <text evidence="1">Belongs to the HAD-like hydrolase superfamily. CbbY/CbbZ/Gph/YieH family.</text>
</comment>
<feature type="active site" description="Proton donor/acceptor" evidence="10">
    <location>
        <position position="10"/>
    </location>
</feature>
<feature type="binding site" evidence="11">
    <location>
        <position position="146"/>
    </location>
    <ligand>
        <name>substrate</name>
    </ligand>
</feature>
<dbReference type="CDD" id="cd02598">
    <property type="entry name" value="HAD_BPGM"/>
    <property type="match status" value="1"/>
</dbReference>
<keyword evidence="4 12" id="KW-0460">Magnesium</keyword>
<organism evidence="14 15">
    <name type="scientific">Mucilaginibacter myungsuensis</name>
    <dbReference type="NCBI Taxonomy" id="649104"/>
    <lineage>
        <taxon>Bacteria</taxon>
        <taxon>Pseudomonadati</taxon>
        <taxon>Bacteroidota</taxon>
        <taxon>Sphingobacteriia</taxon>
        <taxon>Sphingobacteriales</taxon>
        <taxon>Sphingobacteriaceae</taxon>
        <taxon>Mucilaginibacter</taxon>
    </lineage>
</organism>
<evidence type="ECO:0000313" key="14">
    <source>
        <dbReference type="EMBL" id="MBE9660459.1"/>
    </source>
</evidence>
<comment type="catalytic activity">
    <reaction evidence="7">
        <text>beta-D-glucose 1-phosphate = beta-D-glucose 6-phosphate</text>
        <dbReference type="Rhea" id="RHEA:20113"/>
        <dbReference type="ChEBI" id="CHEBI:57684"/>
        <dbReference type="ChEBI" id="CHEBI:58247"/>
        <dbReference type="EC" id="5.4.2.6"/>
    </reaction>
</comment>
<dbReference type="SFLD" id="SFLDG01135">
    <property type="entry name" value="C1.5.6:_HAD__Beta-PGM__Phospha"/>
    <property type="match status" value="1"/>
</dbReference>
<dbReference type="Gene3D" id="1.10.150.240">
    <property type="entry name" value="Putative phosphatase, domain 2"/>
    <property type="match status" value="1"/>
</dbReference>
<feature type="binding site" evidence="11">
    <location>
        <begin position="115"/>
        <end position="119"/>
    </location>
    <ligand>
        <name>substrate</name>
    </ligand>
</feature>
<dbReference type="PANTHER" id="PTHR46193">
    <property type="entry name" value="6-PHOSPHOGLUCONATE PHOSPHATASE"/>
    <property type="match status" value="1"/>
</dbReference>
<dbReference type="InterPro" id="IPR006439">
    <property type="entry name" value="HAD-SF_hydro_IA"/>
</dbReference>
<evidence type="ECO:0000256" key="7">
    <source>
        <dbReference type="ARBA" id="ARBA00044926"/>
    </source>
</evidence>
<dbReference type="SFLD" id="SFLDG01129">
    <property type="entry name" value="C1.5:_HAD__Beta-PGM__Phosphata"/>
    <property type="match status" value="1"/>
</dbReference>
<dbReference type="GO" id="GO:0008801">
    <property type="term" value="F:beta-phosphoglucomutase activity"/>
    <property type="evidence" value="ECO:0007669"/>
    <property type="project" value="UniProtKB-EC"/>
</dbReference>
<proteinExistence type="inferred from homology"/>
<dbReference type="InterPro" id="IPR051600">
    <property type="entry name" value="Beta-PGM-like"/>
</dbReference>
<accession>A0A929KS25</accession>
<comment type="cofactor">
    <cofactor evidence="12">
        <name>Mg(2+)</name>
        <dbReference type="ChEBI" id="CHEBI:18420"/>
    </cofactor>
    <text evidence="12">Binds 2 magnesium ions per subunit.</text>
</comment>
<dbReference type="RefSeq" id="WP_194109660.1">
    <property type="nucleotide sequence ID" value="NZ_JADFFL010000001.1"/>
</dbReference>
<dbReference type="SFLD" id="SFLDS00003">
    <property type="entry name" value="Haloacid_Dehalogenase"/>
    <property type="match status" value="1"/>
</dbReference>
<feature type="binding site" evidence="11">
    <location>
        <position position="53"/>
    </location>
    <ligand>
        <name>substrate</name>
    </ligand>
</feature>
<feature type="binding site" evidence="12">
    <location>
        <position position="170"/>
    </location>
    <ligand>
        <name>Mg(2+)</name>
        <dbReference type="ChEBI" id="CHEBI:18420"/>
    </ligand>
</feature>
<feature type="binding site" evidence="11">
    <location>
        <begin position="10"/>
        <end position="12"/>
    </location>
    <ligand>
        <name>substrate</name>
    </ligand>
</feature>
<dbReference type="NCBIfam" id="TIGR01990">
    <property type="entry name" value="bPGM"/>
    <property type="match status" value="1"/>
</dbReference>
<keyword evidence="6" id="KW-0119">Carbohydrate metabolism</keyword>
<keyword evidence="3 12" id="KW-0479">Metal-binding</keyword>
<evidence type="ECO:0000313" key="15">
    <source>
        <dbReference type="Proteomes" id="UP000622475"/>
    </source>
</evidence>
<keyword evidence="2" id="KW-0597">Phosphoprotein</keyword>
<reference evidence="14" key="1">
    <citation type="submission" date="2020-10" db="EMBL/GenBank/DDBJ databases">
        <title>Mucilaginibacter mali sp. nov., isolated from rhizosphere soil of apple orchard.</title>
        <authorList>
            <person name="Lee J.-S."/>
            <person name="Kim H.S."/>
            <person name="Kim J.-S."/>
        </authorList>
    </citation>
    <scope>NUCLEOTIDE SEQUENCE</scope>
    <source>
        <strain evidence="14">KCTC 22746</strain>
    </source>
</reference>
<dbReference type="Pfam" id="PF00702">
    <property type="entry name" value="Hydrolase"/>
    <property type="match status" value="1"/>
</dbReference>
<feature type="site" description="Important for catalytic activity and assists the phosphoryl transfer reaction to Asp8 by balancing charge and orienting the reacting groups" evidence="13">
    <location>
        <position position="146"/>
    </location>
</feature>
<dbReference type="SUPFAM" id="SSF56784">
    <property type="entry name" value="HAD-like"/>
    <property type="match status" value="1"/>
</dbReference>
<feature type="site" description="Important for catalytic activity and assists the phosphoryl transfer reaction to Asp8 by balancing charge and orienting the reacting groups" evidence="13">
    <location>
        <position position="115"/>
    </location>
</feature>
<dbReference type="GO" id="GO:0000287">
    <property type="term" value="F:magnesium ion binding"/>
    <property type="evidence" value="ECO:0007669"/>
    <property type="project" value="InterPro"/>
</dbReference>
<dbReference type="InterPro" id="IPR010976">
    <property type="entry name" value="B-phosphoglucomutase_hydrolase"/>
</dbReference>
<dbReference type="EMBL" id="JADFFL010000001">
    <property type="protein sequence ID" value="MBE9660459.1"/>
    <property type="molecule type" value="Genomic_DNA"/>
</dbReference>
<evidence type="ECO:0000256" key="13">
    <source>
        <dbReference type="PIRSR" id="PIRSR610972-4"/>
    </source>
</evidence>
<dbReference type="Proteomes" id="UP000622475">
    <property type="component" value="Unassembled WGS sequence"/>
</dbReference>
<evidence type="ECO:0000256" key="4">
    <source>
        <dbReference type="ARBA" id="ARBA00022842"/>
    </source>
</evidence>
<feature type="binding site" evidence="12">
    <location>
        <position position="12"/>
    </location>
    <ligand>
        <name>Mg(2+)</name>
        <dbReference type="ChEBI" id="CHEBI:18420"/>
    </ligand>
</feature>
<feature type="binding site" evidence="12">
    <location>
        <position position="171"/>
    </location>
    <ligand>
        <name>Mg(2+)</name>
        <dbReference type="ChEBI" id="CHEBI:18420"/>
    </ligand>
</feature>
<dbReference type="PANTHER" id="PTHR46193:SF18">
    <property type="entry name" value="HEXITOL PHOSPHATASE B"/>
    <property type="match status" value="1"/>
</dbReference>
<dbReference type="PRINTS" id="PR00413">
    <property type="entry name" value="HADHALOGNASE"/>
</dbReference>
<feature type="binding site" evidence="11">
    <location>
        <position position="26"/>
    </location>
    <ligand>
        <name>substrate</name>
    </ligand>
</feature>
<evidence type="ECO:0000256" key="11">
    <source>
        <dbReference type="PIRSR" id="PIRSR610972-2"/>
    </source>
</evidence>
<evidence type="ECO:0000256" key="3">
    <source>
        <dbReference type="ARBA" id="ARBA00022723"/>
    </source>
</evidence>
<feature type="binding site" evidence="12">
    <location>
        <position position="10"/>
    </location>
    <ligand>
        <name>Mg(2+)</name>
        <dbReference type="ChEBI" id="CHEBI:18420"/>
    </ligand>
</feature>
<protein>
    <recommendedName>
        <fullName evidence="9">Beta-phosphoglucomutase</fullName>
        <ecNumber evidence="8">5.4.2.6</ecNumber>
    </recommendedName>
</protein>
<evidence type="ECO:0000256" key="5">
    <source>
        <dbReference type="ARBA" id="ARBA00023235"/>
    </source>
</evidence>
<feature type="active site" description="Proton donor/acceptor" evidence="10">
    <location>
        <position position="12"/>
    </location>
</feature>
<dbReference type="AlphaFoldDB" id="A0A929KS25"/>
<comment type="caution">
    <text evidence="14">The sequence shown here is derived from an EMBL/GenBank/DDBJ whole genome shotgun (WGS) entry which is preliminary data.</text>
</comment>
<evidence type="ECO:0000256" key="9">
    <source>
        <dbReference type="ARBA" id="ARBA00044991"/>
    </source>
</evidence>
<dbReference type="InterPro" id="IPR010972">
    <property type="entry name" value="Beta-PGM"/>
</dbReference>
<evidence type="ECO:0000256" key="12">
    <source>
        <dbReference type="PIRSR" id="PIRSR610972-3"/>
    </source>
</evidence>
<dbReference type="NCBIfam" id="TIGR01509">
    <property type="entry name" value="HAD-SF-IA-v3"/>
    <property type="match status" value="1"/>
</dbReference>
<feature type="binding site" evidence="11">
    <location>
        <position position="77"/>
    </location>
    <ligand>
        <name>substrate</name>
    </ligand>
</feature>
<evidence type="ECO:0000256" key="6">
    <source>
        <dbReference type="ARBA" id="ARBA00023277"/>
    </source>
</evidence>